<sequence>MFCREWRSALVVKALGRSVSYTLMAKRLVGIWAKAGTLQVTSVKNGYFLVRFTSGIDYERAVTGGPWLVGDNYLTVHPWSEDFNPYEHEISSTLVWARLLDIPIHYFHQVAVMKIGSRIGKPIRVDQATSTGARSDYARVCVQVDITRPLLSQFTIKGKMYFIQYEGLEKICLKCGTYSERNRCSCQCPPETKEPEAVVEEMPQVSKAPEALYGEWMIAKKRPRTRKEPAAGNERASKGRGMGQPRPSNKQEGSRFAALDTEDLMETVENRDQGSNRQATSVPIVRVDGSKAKQIEKPNQSKQGNKENVSKVRNQGQTETVDRMVQDIPQSVGGNMRKAAAKPTEPLEDSPC</sequence>
<keyword evidence="4" id="KW-1185">Reference proteome</keyword>
<protein>
    <recommendedName>
        <fullName evidence="2">DUF4283 domain-containing protein</fullName>
    </recommendedName>
</protein>
<comment type="caution">
    <text evidence="3">The sequence shown here is derived from an EMBL/GenBank/DDBJ whole genome shotgun (WGS) entry which is preliminary data.</text>
</comment>
<proteinExistence type="predicted"/>
<feature type="domain" description="DUF4283" evidence="2">
    <location>
        <begin position="5"/>
        <end position="85"/>
    </location>
</feature>
<dbReference type="EMBL" id="CAMGYJ010000011">
    <property type="protein sequence ID" value="CAI0626847.1"/>
    <property type="molecule type" value="Genomic_DNA"/>
</dbReference>
<dbReference type="AlphaFoldDB" id="A0AAV0S155"/>
<evidence type="ECO:0000313" key="4">
    <source>
        <dbReference type="Proteomes" id="UP001154282"/>
    </source>
</evidence>
<dbReference type="PANTHER" id="PTHR31286">
    <property type="entry name" value="GLYCINE-RICH CELL WALL STRUCTURAL PROTEIN 1.8-LIKE"/>
    <property type="match status" value="1"/>
</dbReference>
<name>A0AAV0S155_9ROSI</name>
<dbReference type="InterPro" id="IPR040256">
    <property type="entry name" value="At4g02000-like"/>
</dbReference>
<dbReference type="Pfam" id="PF14111">
    <property type="entry name" value="DUF4283"/>
    <property type="match status" value="1"/>
</dbReference>
<evidence type="ECO:0000313" key="3">
    <source>
        <dbReference type="EMBL" id="CAI0626847.1"/>
    </source>
</evidence>
<dbReference type="InterPro" id="IPR025558">
    <property type="entry name" value="DUF4283"/>
</dbReference>
<evidence type="ECO:0000256" key="1">
    <source>
        <dbReference type="SAM" id="MobiDB-lite"/>
    </source>
</evidence>
<accession>A0AAV0S155</accession>
<gene>
    <name evidence="3" type="ORF">LITE_LOCUS51035</name>
</gene>
<dbReference type="Proteomes" id="UP001154282">
    <property type="component" value="Unassembled WGS sequence"/>
</dbReference>
<feature type="region of interest" description="Disordered" evidence="1">
    <location>
        <begin position="268"/>
        <end position="352"/>
    </location>
</feature>
<feature type="region of interest" description="Disordered" evidence="1">
    <location>
        <begin position="218"/>
        <end position="255"/>
    </location>
</feature>
<evidence type="ECO:0000259" key="2">
    <source>
        <dbReference type="Pfam" id="PF14111"/>
    </source>
</evidence>
<dbReference type="PANTHER" id="PTHR31286:SF99">
    <property type="entry name" value="DUF4283 DOMAIN-CONTAINING PROTEIN"/>
    <property type="match status" value="1"/>
</dbReference>
<organism evidence="3 4">
    <name type="scientific">Linum tenue</name>
    <dbReference type="NCBI Taxonomy" id="586396"/>
    <lineage>
        <taxon>Eukaryota</taxon>
        <taxon>Viridiplantae</taxon>
        <taxon>Streptophyta</taxon>
        <taxon>Embryophyta</taxon>
        <taxon>Tracheophyta</taxon>
        <taxon>Spermatophyta</taxon>
        <taxon>Magnoliopsida</taxon>
        <taxon>eudicotyledons</taxon>
        <taxon>Gunneridae</taxon>
        <taxon>Pentapetalae</taxon>
        <taxon>rosids</taxon>
        <taxon>fabids</taxon>
        <taxon>Malpighiales</taxon>
        <taxon>Linaceae</taxon>
        <taxon>Linum</taxon>
    </lineage>
</organism>
<reference evidence="3" key="1">
    <citation type="submission" date="2022-08" db="EMBL/GenBank/DDBJ databases">
        <authorList>
            <person name="Gutierrez-Valencia J."/>
        </authorList>
    </citation>
    <scope>NUCLEOTIDE SEQUENCE</scope>
</reference>